<dbReference type="InterPro" id="IPR018723">
    <property type="entry name" value="DUF2254_membrane"/>
</dbReference>
<dbReference type="OrthoDB" id="4661324at2"/>
<gene>
    <name evidence="2" type="ORF">FF100_32485</name>
</gene>
<protein>
    <submittedName>
        <fullName evidence="2">DUF2254 domain-containing protein</fullName>
    </submittedName>
</protein>
<keyword evidence="1" id="KW-0472">Membrane</keyword>
<evidence type="ECO:0000313" key="3">
    <source>
        <dbReference type="Proteomes" id="UP000305267"/>
    </source>
</evidence>
<dbReference type="EMBL" id="VDDA01000035">
    <property type="protein sequence ID" value="TNC07464.1"/>
    <property type="molecule type" value="Genomic_DNA"/>
</dbReference>
<evidence type="ECO:0000313" key="2">
    <source>
        <dbReference type="EMBL" id="TNC07464.1"/>
    </source>
</evidence>
<reference evidence="2 3" key="1">
    <citation type="submission" date="2019-06" db="EMBL/GenBank/DDBJ databases">
        <title>Genome of Methylobacterium sp. 17Sr1-39.</title>
        <authorList>
            <person name="Seo T."/>
        </authorList>
    </citation>
    <scope>NUCLEOTIDE SEQUENCE [LARGE SCALE GENOMIC DNA]</scope>
    <source>
        <strain evidence="2 3">17Sr1-39</strain>
    </source>
</reference>
<feature type="transmembrane region" description="Helical" evidence="1">
    <location>
        <begin position="134"/>
        <end position="153"/>
    </location>
</feature>
<accession>A0A5C4L8Y7</accession>
<keyword evidence="1" id="KW-0812">Transmembrane</keyword>
<dbReference type="AlphaFoldDB" id="A0A5C4L8Y7"/>
<name>A0A5C4L8Y7_9HYPH</name>
<comment type="caution">
    <text evidence="2">The sequence shown here is derived from an EMBL/GenBank/DDBJ whole genome shotgun (WGS) entry which is preliminary data.</text>
</comment>
<dbReference type="Proteomes" id="UP000305267">
    <property type="component" value="Unassembled WGS sequence"/>
</dbReference>
<keyword evidence="3" id="KW-1185">Reference proteome</keyword>
<organism evidence="2 3">
    <name type="scientific">Methylobacterium terricola</name>
    <dbReference type="NCBI Taxonomy" id="2583531"/>
    <lineage>
        <taxon>Bacteria</taxon>
        <taxon>Pseudomonadati</taxon>
        <taxon>Pseudomonadota</taxon>
        <taxon>Alphaproteobacteria</taxon>
        <taxon>Hyphomicrobiales</taxon>
        <taxon>Methylobacteriaceae</taxon>
        <taxon>Methylobacterium</taxon>
    </lineage>
</organism>
<dbReference type="Pfam" id="PF10011">
    <property type="entry name" value="DUF2254"/>
    <property type="match status" value="1"/>
</dbReference>
<evidence type="ECO:0000256" key="1">
    <source>
        <dbReference type="SAM" id="Phobius"/>
    </source>
</evidence>
<feature type="transmembrane region" description="Helical" evidence="1">
    <location>
        <begin position="82"/>
        <end position="110"/>
    </location>
</feature>
<keyword evidence="1" id="KW-1133">Transmembrane helix</keyword>
<sequence>MPMHRRDGTRTGSRPMNAIAAVPNRLVSAIRRSFRQFLSLPLATVSGFIALSALVYLADGSWSGAEGPPGFRWLGALMGDRAALASLLATVASSIITVTSITFSLLLLAVQQGAGALTAQVTDQFMARRTNQFYFGYFVGLSVFVLTTLVTNTDYHRPVFAAALSLLLTALALCLIIVMIYNTIDQMRPEQIIQFIHDKVLEARSADLRLLAATRRAERPGFVDLALVRSRESGYVVGLDPARIAAALDRHGRGDAEIVVLIALGTYRAVGDPVFRLRVSPSAASRMDARERLAGEGLVGEILAAFVYDDGRDLQNNTAYGLHQLATIAWTSVSTSKSNPNPGLTVIQALRDIIAQWSRGEVEAPGDAGACIVYGDAAPVIATDALEAVIVVASESIQSQTLTEAIATLAILLRHVETPTAERLADVARRALSSLGEHVLTRQLEASLADLAEALTERGFVATAEAVSAATADLAASLGKLNSRSTRVPGPTA</sequence>
<proteinExistence type="predicted"/>
<feature type="transmembrane region" description="Helical" evidence="1">
    <location>
        <begin position="159"/>
        <end position="181"/>
    </location>
</feature>
<feature type="transmembrane region" description="Helical" evidence="1">
    <location>
        <begin position="37"/>
        <end position="58"/>
    </location>
</feature>